<dbReference type="PANTHER" id="PTHR47510">
    <property type="entry name" value="REVERSE TRANSCRIPTASE DOMAIN-CONTAINING PROTEIN"/>
    <property type="match status" value="1"/>
</dbReference>
<feature type="domain" description="Endonuclease/exonuclease/phosphatase" evidence="1">
    <location>
        <begin position="9"/>
        <end position="215"/>
    </location>
</feature>
<dbReference type="PANTHER" id="PTHR47510:SF3">
    <property type="entry name" value="ENDO_EXONUCLEASE_PHOSPHATASE DOMAIN-CONTAINING PROTEIN"/>
    <property type="match status" value="1"/>
</dbReference>
<dbReference type="Proteomes" id="UP000186817">
    <property type="component" value="Unassembled WGS sequence"/>
</dbReference>
<accession>A0A1Q9F4C3</accession>
<dbReference type="GO" id="GO:0003824">
    <property type="term" value="F:catalytic activity"/>
    <property type="evidence" value="ECO:0007669"/>
    <property type="project" value="InterPro"/>
</dbReference>
<sequence>MEESGECLDIITLQEVGGISALPVVQNYDGGIAQITMHECNDIHDYHAFSCSQLSSHLSQVILISKDCVDHISGCWKGDRLLGVDVVCAGSMRRLTLVGCHLPHQDNTDDIFQASLREIKDLQRCMNNKNTPCVIMGDFNAETSSLRGIQLCSAASSLGGRVLQSFQPTRFGRCSETELDYFMVNRPLNDTILPQAATVEIATIQHSHLAIGSDHDCVCLELVLRDPAHLVKRAKRRRYRQFKCRRHSVAQEPLHADLRATSDTFAQQTSVQQWETLSRLSERHSFAAPSLKYKDPPGIKQLCQERRATHDPLERARVTKVIIAARHEARRRWMQDLYDKSEQGDPSAIRYLRQRGSQMHTNTEDFVTNSGGEQASIHNMKQHYSNLFGKEPDPIEKESLEKTLQTLVDRAAQCPPELFTVAEVQPALERLKRGKVSGISGMSNEFLTAVWCIEEDQTMLVSHLNQLLMSQDLPDELLQAYVCLIPKTHRILECKDFRPINLLEVIHKVFAWLLVSYLKKPLVHFDVDVNRAGPSFPGKEELLAAAADARQYLEKIDQEAPGEIDPERPGERGGGDEAAMPWSAVNLHKRTTSKQLRAPSVPENAAMKKKPCAPFGAAVRPFGRLPATPVANLVRQTERDTTAAEVGGEKLALIPPGIGSIRRLWEQRCAEEEPLPESDGSPPCAARYSELAAAVLLRSEACEFDNAAFAGTFIAVIR</sequence>
<protein>
    <recommendedName>
        <fullName evidence="1">Endonuclease/exonuclease/phosphatase domain-containing protein</fullName>
    </recommendedName>
</protein>
<dbReference type="InterPro" id="IPR005135">
    <property type="entry name" value="Endo/exonuclease/phosphatase"/>
</dbReference>
<dbReference type="InterPro" id="IPR036691">
    <property type="entry name" value="Endo/exonu/phosph_ase_sf"/>
</dbReference>
<dbReference type="EMBL" id="LSRX01000014">
    <property type="protein sequence ID" value="OLQ14530.1"/>
    <property type="molecule type" value="Genomic_DNA"/>
</dbReference>
<gene>
    <name evidence="2" type="ORF">AK812_SmicGene1302</name>
</gene>
<dbReference type="SUPFAM" id="SSF56219">
    <property type="entry name" value="DNase I-like"/>
    <property type="match status" value="1"/>
</dbReference>
<dbReference type="Pfam" id="PF03372">
    <property type="entry name" value="Exo_endo_phos"/>
    <property type="match status" value="1"/>
</dbReference>
<dbReference type="OrthoDB" id="432197at2759"/>
<keyword evidence="3" id="KW-1185">Reference proteome</keyword>
<dbReference type="AlphaFoldDB" id="A0A1Q9F4C3"/>
<proteinExistence type="predicted"/>
<name>A0A1Q9F4C3_SYMMI</name>
<evidence type="ECO:0000259" key="1">
    <source>
        <dbReference type="Pfam" id="PF03372"/>
    </source>
</evidence>
<evidence type="ECO:0000313" key="2">
    <source>
        <dbReference type="EMBL" id="OLQ14530.1"/>
    </source>
</evidence>
<organism evidence="2 3">
    <name type="scientific">Symbiodinium microadriaticum</name>
    <name type="common">Dinoflagellate</name>
    <name type="synonym">Zooxanthella microadriatica</name>
    <dbReference type="NCBI Taxonomy" id="2951"/>
    <lineage>
        <taxon>Eukaryota</taxon>
        <taxon>Sar</taxon>
        <taxon>Alveolata</taxon>
        <taxon>Dinophyceae</taxon>
        <taxon>Suessiales</taxon>
        <taxon>Symbiodiniaceae</taxon>
        <taxon>Symbiodinium</taxon>
    </lineage>
</organism>
<comment type="caution">
    <text evidence="2">The sequence shown here is derived from an EMBL/GenBank/DDBJ whole genome shotgun (WGS) entry which is preliminary data.</text>
</comment>
<reference evidence="2 3" key="1">
    <citation type="submission" date="2016-02" db="EMBL/GenBank/DDBJ databases">
        <title>Genome analysis of coral dinoflagellate symbionts highlights evolutionary adaptations to a symbiotic lifestyle.</title>
        <authorList>
            <person name="Aranda M."/>
            <person name="Li Y."/>
            <person name="Liew Y.J."/>
            <person name="Baumgarten S."/>
            <person name="Simakov O."/>
            <person name="Wilson M."/>
            <person name="Piel J."/>
            <person name="Ashoor H."/>
            <person name="Bougouffa S."/>
            <person name="Bajic V.B."/>
            <person name="Ryu T."/>
            <person name="Ravasi T."/>
            <person name="Bayer T."/>
            <person name="Micklem G."/>
            <person name="Kim H."/>
            <person name="Bhak J."/>
            <person name="Lajeunesse T.C."/>
            <person name="Voolstra C.R."/>
        </authorList>
    </citation>
    <scope>NUCLEOTIDE SEQUENCE [LARGE SCALE GENOMIC DNA]</scope>
    <source>
        <strain evidence="2 3">CCMP2467</strain>
    </source>
</reference>
<dbReference type="Gene3D" id="3.60.10.10">
    <property type="entry name" value="Endonuclease/exonuclease/phosphatase"/>
    <property type="match status" value="1"/>
</dbReference>
<evidence type="ECO:0000313" key="3">
    <source>
        <dbReference type="Proteomes" id="UP000186817"/>
    </source>
</evidence>